<dbReference type="EMBL" id="CAJOBI010326456">
    <property type="protein sequence ID" value="CAF5192580.1"/>
    <property type="molecule type" value="Genomic_DNA"/>
</dbReference>
<dbReference type="GO" id="GO:0031418">
    <property type="term" value="F:L-ascorbic acid binding"/>
    <property type="evidence" value="ECO:0007669"/>
    <property type="project" value="UniProtKB-KW"/>
</dbReference>
<gene>
    <name evidence="4" type="ORF">SMN809_LOCUS72785</name>
</gene>
<evidence type="ECO:0000256" key="3">
    <source>
        <dbReference type="ARBA" id="ARBA00023004"/>
    </source>
</evidence>
<sequence>AWLRNEDSPVIARLSRLIEAITNLSMITAEDLQIANYGVGGHYEPHFDFSRRREKDPLSRLSAGNRIATWLTYVSSL</sequence>
<keyword evidence="3" id="KW-0408">Iron</keyword>
<dbReference type="GO" id="GO:0005783">
    <property type="term" value="C:endoplasmic reticulum"/>
    <property type="evidence" value="ECO:0007669"/>
    <property type="project" value="TreeGrafter"/>
</dbReference>
<dbReference type="Gene3D" id="2.60.120.620">
    <property type="entry name" value="q2cbj1_9rhob like domain"/>
    <property type="match status" value="1"/>
</dbReference>
<keyword evidence="1" id="KW-0479">Metal-binding</keyword>
<comment type="caution">
    <text evidence="4">The sequence shown here is derived from an EMBL/GenBank/DDBJ whole genome shotgun (WGS) entry which is preliminary data.</text>
</comment>
<dbReference type="AlphaFoldDB" id="A0A8S3I437"/>
<name>A0A8S3I437_9BILA</name>
<dbReference type="GO" id="GO:0046872">
    <property type="term" value="F:metal ion binding"/>
    <property type="evidence" value="ECO:0007669"/>
    <property type="project" value="UniProtKB-KW"/>
</dbReference>
<evidence type="ECO:0000313" key="5">
    <source>
        <dbReference type="Proteomes" id="UP000676336"/>
    </source>
</evidence>
<keyword evidence="2" id="KW-0847">Vitamin C</keyword>
<evidence type="ECO:0000256" key="1">
    <source>
        <dbReference type="ARBA" id="ARBA00022723"/>
    </source>
</evidence>
<evidence type="ECO:0008006" key="6">
    <source>
        <dbReference type="Google" id="ProtNLM"/>
    </source>
</evidence>
<reference evidence="4" key="1">
    <citation type="submission" date="2021-02" db="EMBL/GenBank/DDBJ databases">
        <authorList>
            <person name="Nowell W R."/>
        </authorList>
    </citation>
    <scope>NUCLEOTIDE SEQUENCE</scope>
</reference>
<dbReference type="InterPro" id="IPR045054">
    <property type="entry name" value="P4HA-like"/>
</dbReference>
<proteinExistence type="predicted"/>
<organism evidence="4 5">
    <name type="scientific">Rotaria magnacalcarata</name>
    <dbReference type="NCBI Taxonomy" id="392030"/>
    <lineage>
        <taxon>Eukaryota</taxon>
        <taxon>Metazoa</taxon>
        <taxon>Spiralia</taxon>
        <taxon>Gnathifera</taxon>
        <taxon>Rotifera</taxon>
        <taxon>Eurotatoria</taxon>
        <taxon>Bdelloidea</taxon>
        <taxon>Philodinida</taxon>
        <taxon>Philodinidae</taxon>
        <taxon>Rotaria</taxon>
    </lineage>
</organism>
<evidence type="ECO:0000313" key="4">
    <source>
        <dbReference type="EMBL" id="CAF5192580.1"/>
    </source>
</evidence>
<feature type="non-terminal residue" evidence="4">
    <location>
        <position position="1"/>
    </location>
</feature>
<dbReference type="PANTHER" id="PTHR10869">
    <property type="entry name" value="PROLYL 4-HYDROXYLASE ALPHA SUBUNIT"/>
    <property type="match status" value="1"/>
</dbReference>
<protein>
    <recommendedName>
        <fullName evidence="6">Prolyl 4-hydroxylase alpha subunit Fe(2+) 2OG dioxygenase domain-containing protein</fullName>
    </recommendedName>
</protein>
<dbReference type="PANTHER" id="PTHR10869:SF244">
    <property type="entry name" value="PROLYL 4-HYDROXYLASE SUBUNIT ALPHA-2"/>
    <property type="match status" value="1"/>
</dbReference>
<evidence type="ECO:0000256" key="2">
    <source>
        <dbReference type="ARBA" id="ARBA00022896"/>
    </source>
</evidence>
<accession>A0A8S3I437</accession>
<dbReference type="Proteomes" id="UP000676336">
    <property type="component" value="Unassembled WGS sequence"/>
</dbReference>
<dbReference type="GO" id="GO:0004656">
    <property type="term" value="F:procollagen-proline 4-dioxygenase activity"/>
    <property type="evidence" value="ECO:0007669"/>
    <property type="project" value="TreeGrafter"/>
</dbReference>